<gene>
    <name evidence="2" type="ORF">U0035_17025</name>
</gene>
<feature type="compositionally biased region" description="Acidic residues" evidence="1">
    <location>
        <begin position="10"/>
        <end position="26"/>
    </location>
</feature>
<evidence type="ECO:0000313" key="3">
    <source>
        <dbReference type="Proteomes" id="UP001325680"/>
    </source>
</evidence>
<dbReference type="EMBL" id="CP139960">
    <property type="protein sequence ID" value="WQD37373.1"/>
    <property type="molecule type" value="Genomic_DNA"/>
</dbReference>
<organism evidence="2 3">
    <name type="scientific">Niabella yanshanensis</name>
    <dbReference type="NCBI Taxonomy" id="577386"/>
    <lineage>
        <taxon>Bacteria</taxon>
        <taxon>Pseudomonadati</taxon>
        <taxon>Bacteroidota</taxon>
        <taxon>Chitinophagia</taxon>
        <taxon>Chitinophagales</taxon>
        <taxon>Chitinophagaceae</taxon>
        <taxon>Niabella</taxon>
    </lineage>
</organism>
<accession>A0ABZ0W273</accession>
<sequence>MAGNEKQYITEEEDDLSSVVNEPEDSGFEKAENDLLRAALKRTYKERFLVMTTLMKRSVMFKNAKITY</sequence>
<evidence type="ECO:0000256" key="1">
    <source>
        <dbReference type="SAM" id="MobiDB-lite"/>
    </source>
</evidence>
<keyword evidence="3" id="KW-1185">Reference proteome</keyword>
<proteinExistence type="predicted"/>
<name>A0ABZ0W273_9BACT</name>
<protein>
    <submittedName>
        <fullName evidence="2">Uncharacterized protein</fullName>
    </submittedName>
</protein>
<dbReference type="Proteomes" id="UP001325680">
    <property type="component" value="Chromosome"/>
</dbReference>
<dbReference type="RefSeq" id="WP_114792398.1">
    <property type="nucleotide sequence ID" value="NZ_CP139960.1"/>
</dbReference>
<reference evidence="2 3" key="1">
    <citation type="submission" date="2023-12" db="EMBL/GenBank/DDBJ databases">
        <title>Genome sequencing and assembly of bacterial species from a model synthetic community.</title>
        <authorList>
            <person name="Hogle S.L."/>
        </authorList>
    </citation>
    <scope>NUCLEOTIDE SEQUENCE [LARGE SCALE GENOMIC DNA]</scope>
    <source>
        <strain evidence="2 3">HAMBI_3031</strain>
    </source>
</reference>
<feature type="region of interest" description="Disordered" evidence="1">
    <location>
        <begin position="1"/>
        <end position="27"/>
    </location>
</feature>
<evidence type="ECO:0000313" key="2">
    <source>
        <dbReference type="EMBL" id="WQD37373.1"/>
    </source>
</evidence>